<comment type="caution">
    <text evidence="2">The sequence shown here is derived from an EMBL/GenBank/DDBJ whole genome shotgun (WGS) entry which is preliminary data.</text>
</comment>
<feature type="region of interest" description="Disordered" evidence="1">
    <location>
        <begin position="1"/>
        <end position="32"/>
    </location>
</feature>
<feature type="compositionally biased region" description="Low complexity" evidence="1">
    <location>
        <begin position="56"/>
        <end position="79"/>
    </location>
</feature>
<feature type="compositionally biased region" description="Polar residues" evidence="1">
    <location>
        <begin position="145"/>
        <end position="162"/>
    </location>
</feature>
<feature type="compositionally biased region" description="Polar residues" evidence="1">
    <location>
        <begin position="199"/>
        <end position="212"/>
    </location>
</feature>
<evidence type="ECO:0000313" key="2">
    <source>
        <dbReference type="EMBL" id="KAL0922609.1"/>
    </source>
</evidence>
<feature type="compositionally biased region" description="Gly residues" evidence="1">
    <location>
        <begin position="128"/>
        <end position="137"/>
    </location>
</feature>
<dbReference type="Proteomes" id="UP001552299">
    <property type="component" value="Unassembled WGS sequence"/>
</dbReference>
<dbReference type="AlphaFoldDB" id="A0ABD0VBJ2"/>
<sequence length="277" mass="29702">MFLLVERGPGPEQGMPPVQSQRKASTEIDRRRKANVVRFIEPPAAVQTQARTGVCAPAGARPARAERGSAGSRAGRQAGHLLSSGSEQRARRAGHGPQRGSRAGRASRGRAGRTALRAGQPGRTRGSAAGGGGGGGRPAVKLSVSKIQTQRHQIRLNPSPNESKSRTRSAVGRFKPQFELPNGFQMGRAYSRIERLDETNPSSPRSLNSDIIKTSKCPLNGGPREEEEEKRRRKGGKKLLLDHRLASKQGQSSPRPPSNAGSPPGLQVTPDFRPAYK</sequence>
<gene>
    <name evidence="2" type="ORF">M5K25_006607</name>
</gene>
<keyword evidence="3" id="KW-1185">Reference proteome</keyword>
<organism evidence="2 3">
    <name type="scientific">Dendrobium thyrsiflorum</name>
    <name type="common">Pinecone-like raceme dendrobium</name>
    <name type="synonym">Orchid</name>
    <dbReference type="NCBI Taxonomy" id="117978"/>
    <lineage>
        <taxon>Eukaryota</taxon>
        <taxon>Viridiplantae</taxon>
        <taxon>Streptophyta</taxon>
        <taxon>Embryophyta</taxon>
        <taxon>Tracheophyta</taxon>
        <taxon>Spermatophyta</taxon>
        <taxon>Magnoliopsida</taxon>
        <taxon>Liliopsida</taxon>
        <taxon>Asparagales</taxon>
        <taxon>Orchidaceae</taxon>
        <taxon>Epidendroideae</taxon>
        <taxon>Malaxideae</taxon>
        <taxon>Dendrobiinae</taxon>
        <taxon>Dendrobium</taxon>
    </lineage>
</organism>
<name>A0ABD0VBJ2_DENTH</name>
<evidence type="ECO:0000313" key="3">
    <source>
        <dbReference type="Proteomes" id="UP001552299"/>
    </source>
</evidence>
<evidence type="ECO:0000256" key="1">
    <source>
        <dbReference type="SAM" id="MobiDB-lite"/>
    </source>
</evidence>
<protein>
    <submittedName>
        <fullName evidence="2">Uncharacterized protein</fullName>
    </submittedName>
</protein>
<accession>A0ABD0VBJ2</accession>
<dbReference type="EMBL" id="JANQDX010000006">
    <property type="protein sequence ID" value="KAL0922609.1"/>
    <property type="molecule type" value="Genomic_DNA"/>
</dbReference>
<feature type="region of interest" description="Disordered" evidence="1">
    <location>
        <begin position="46"/>
        <end position="277"/>
    </location>
</feature>
<reference evidence="2 3" key="1">
    <citation type="journal article" date="2024" name="Plant Biotechnol. J.">
        <title>Dendrobium thyrsiflorum genome and its molecular insights into genes involved in important horticultural traits.</title>
        <authorList>
            <person name="Chen B."/>
            <person name="Wang J.Y."/>
            <person name="Zheng P.J."/>
            <person name="Li K.L."/>
            <person name="Liang Y.M."/>
            <person name="Chen X.F."/>
            <person name="Zhang C."/>
            <person name="Zhao X."/>
            <person name="He X."/>
            <person name="Zhang G.Q."/>
            <person name="Liu Z.J."/>
            <person name="Xu Q."/>
        </authorList>
    </citation>
    <scope>NUCLEOTIDE SEQUENCE [LARGE SCALE GENOMIC DNA]</scope>
    <source>
        <strain evidence="2">GZMU011</strain>
    </source>
</reference>
<feature type="compositionally biased region" description="Low complexity" evidence="1">
    <location>
        <begin position="112"/>
        <end position="127"/>
    </location>
</feature>
<proteinExistence type="predicted"/>